<feature type="chain" id="PRO_5045616094" description="DUF3808 domain-containing protein" evidence="1">
    <location>
        <begin position="19"/>
        <end position="368"/>
    </location>
</feature>
<dbReference type="Gene3D" id="1.25.40.10">
    <property type="entry name" value="Tetratricopeptide repeat domain"/>
    <property type="match status" value="1"/>
</dbReference>
<dbReference type="RefSeq" id="WP_379804599.1">
    <property type="nucleotide sequence ID" value="NZ_JBHUOL010000006.1"/>
</dbReference>
<organism evidence="2 3">
    <name type="scientific">Flavobacterium ardleyense</name>
    <dbReference type="NCBI Taxonomy" id="2038737"/>
    <lineage>
        <taxon>Bacteria</taxon>
        <taxon>Pseudomonadati</taxon>
        <taxon>Bacteroidota</taxon>
        <taxon>Flavobacteriia</taxon>
        <taxon>Flavobacteriales</taxon>
        <taxon>Flavobacteriaceae</taxon>
        <taxon>Flavobacterium</taxon>
    </lineage>
</organism>
<dbReference type="InterPro" id="IPR011990">
    <property type="entry name" value="TPR-like_helical_dom_sf"/>
</dbReference>
<feature type="signal peptide" evidence="1">
    <location>
        <begin position="1"/>
        <end position="18"/>
    </location>
</feature>
<reference evidence="3" key="1">
    <citation type="journal article" date="2019" name="Int. J. Syst. Evol. Microbiol.">
        <title>The Global Catalogue of Microorganisms (GCM) 10K type strain sequencing project: providing services to taxonomists for standard genome sequencing and annotation.</title>
        <authorList>
            <consortium name="The Broad Institute Genomics Platform"/>
            <consortium name="The Broad Institute Genome Sequencing Center for Infectious Disease"/>
            <person name="Wu L."/>
            <person name="Ma J."/>
        </authorList>
    </citation>
    <scope>NUCLEOTIDE SEQUENCE [LARGE SCALE GENOMIC DNA]</scope>
    <source>
        <strain evidence="3">KCTC 52644</strain>
    </source>
</reference>
<accession>A0ABW5Z4T3</accession>
<dbReference type="EMBL" id="JBHUOL010000006">
    <property type="protein sequence ID" value="MFD2907849.1"/>
    <property type="molecule type" value="Genomic_DNA"/>
</dbReference>
<keyword evidence="3" id="KW-1185">Reference proteome</keyword>
<evidence type="ECO:0000313" key="2">
    <source>
        <dbReference type="EMBL" id="MFD2907849.1"/>
    </source>
</evidence>
<evidence type="ECO:0000313" key="3">
    <source>
        <dbReference type="Proteomes" id="UP001597549"/>
    </source>
</evidence>
<comment type="caution">
    <text evidence="2">The sequence shown here is derived from an EMBL/GenBank/DDBJ whole genome shotgun (WGS) entry which is preliminary data.</text>
</comment>
<name>A0ABW5Z4T3_9FLAO</name>
<sequence>MKKLILSAALLLSVATFAQKEELKTLKKIYSKKAISEKDLAMYKDASDALQSKATEESDKVYAELYKTMYPTVVLASKGDKASPQDLMKLYTPEFVKEYGAVIDETIEFEKKSGKKIHTDELIAEKIEFKSNLSALAMSLNGAAKFKEGSDVFYNLYIFDPKQEGKSLHNAALLAIQSKDYKLSEKRYEELYKSDYLNNSVHYYAVNKATGKEEDLLTKENRTKFIGLGVYEKPRDEKVSKMKPEVLKMLAILYDQNGELAKAKEAYAGARLLLPNDNELKTGEFSIYYNEGFAGLADESKLVDEMNAISANDKKMPELVAKRKEMFSKVIPLFEKAYSIKPDDANTRSVLKLGYEVTGQTEKVKSLK</sequence>
<protein>
    <recommendedName>
        <fullName evidence="4">DUF3808 domain-containing protein</fullName>
    </recommendedName>
</protein>
<evidence type="ECO:0008006" key="4">
    <source>
        <dbReference type="Google" id="ProtNLM"/>
    </source>
</evidence>
<dbReference type="Proteomes" id="UP001597549">
    <property type="component" value="Unassembled WGS sequence"/>
</dbReference>
<dbReference type="SUPFAM" id="SSF48452">
    <property type="entry name" value="TPR-like"/>
    <property type="match status" value="1"/>
</dbReference>
<evidence type="ECO:0000256" key="1">
    <source>
        <dbReference type="SAM" id="SignalP"/>
    </source>
</evidence>
<gene>
    <name evidence="2" type="ORF">ACFSX9_03780</name>
</gene>
<proteinExistence type="predicted"/>
<keyword evidence="1" id="KW-0732">Signal</keyword>